<feature type="transmembrane region" description="Helical" evidence="2">
    <location>
        <begin position="154"/>
        <end position="173"/>
    </location>
</feature>
<proteinExistence type="predicted"/>
<dbReference type="EMBL" id="JAZGQL010000002">
    <property type="protein sequence ID" value="MEE6305798.1"/>
    <property type="molecule type" value="Genomic_DNA"/>
</dbReference>
<accession>A0ABU7S765</accession>
<feature type="transmembrane region" description="Helical" evidence="2">
    <location>
        <begin position="267"/>
        <end position="295"/>
    </location>
</feature>
<feature type="transmembrane region" description="Helical" evidence="2">
    <location>
        <begin position="180"/>
        <end position="199"/>
    </location>
</feature>
<feature type="transmembrane region" description="Helical" evidence="2">
    <location>
        <begin position="373"/>
        <end position="390"/>
    </location>
</feature>
<evidence type="ECO:0000256" key="1">
    <source>
        <dbReference type="SAM" id="MobiDB-lite"/>
    </source>
</evidence>
<feature type="transmembrane region" description="Helical" evidence="2">
    <location>
        <begin position="229"/>
        <end position="260"/>
    </location>
</feature>
<evidence type="ECO:0008006" key="5">
    <source>
        <dbReference type="Google" id="ProtNLM"/>
    </source>
</evidence>
<feature type="transmembrane region" description="Helical" evidence="2">
    <location>
        <begin position="324"/>
        <end position="342"/>
    </location>
</feature>
<evidence type="ECO:0000313" key="3">
    <source>
        <dbReference type="EMBL" id="MEE6305798.1"/>
    </source>
</evidence>
<dbReference type="Proteomes" id="UP001339911">
    <property type="component" value="Unassembled WGS sequence"/>
</dbReference>
<feature type="transmembrane region" description="Helical" evidence="2">
    <location>
        <begin position="437"/>
        <end position="458"/>
    </location>
</feature>
<feature type="compositionally biased region" description="Basic and acidic residues" evidence="1">
    <location>
        <begin position="42"/>
        <end position="58"/>
    </location>
</feature>
<protein>
    <recommendedName>
        <fullName evidence="5">Glycosyltransferase RgtA/B/C/D-like domain-containing protein</fullName>
    </recommendedName>
</protein>
<feature type="transmembrane region" description="Helical" evidence="2">
    <location>
        <begin position="64"/>
        <end position="83"/>
    </location>
</feature>
<reference evidence="3 4" key="1">
    <citation type="submission" date="2024-01" db="EMBL/GenBank/DDBJ databases">
        <title>Genome insights into Plantactinospora veratri sp. nov.</title>
        <authorList>
            <person name="Wang L."/>
        </authorList>
    </citation>
    <scope>NUCLEOTIDE SEQUENCE [LARGE SCALE GENOMIC DNA]</scope>
    <source>
        <strain evidence="3 4">NEAU-FHS4</strain>
    </source>
</reference>
<keyword evidence="2" id="KW-0812">Transmembrane</keyword>
<name>A0ABU7S765_9ACTN</name>
<feature type="transmembrane region" description="Helical" evidence="2">
    <location>
        <begin position="349"/>
        <end position="367"/>
    </location>
</feature>
<evidence type="ECO:0000313" key="4">
    <source>
        <dbReference type="Proteomes" id="UP001339911"/>
    </source>
</evidence>
<sequence>MSEAVPTATALLRVRGIGLRVRDTVARVRESGPAPSAGRPEAPIDDRSGSGPDRVERSDRVERLGRAGVAAITGVVALTWFPLLGMPFGDNHLGRIIGRYALHLRNLQEQGVLGSHFGADWLPYASTPYAHHPPLLNLLTALTGLLPGDGEYQVWLPAYLLALLIVPAGAALLRGLGLRWSATLLALGLMVATPFYWIYSPLMFDLGPILALSALVLRLRTRPDPAPRLVAATCGAALLSTLVSWPGVGFAAVLGLWLLAARRVDRVTVLVGASMLAGIAISLAFVVGVTGMAMLGGQAELRSTGGGYTVRQFLRRQWHYAYDLLPLWYIGALPVGVVVGLLDRRTRVYLAMAVAFTAAWMLGLSNGAYVHSYWSYPVLVVGLVGMGVLLDRLVGRLTGPVPDDGLDAAAVEGAAAGTPEAVRRFVRTRRWLARRRVRVTAATLVGAALGAYLGMLVVGPDRHRLLDEPAGAGRLVAGHPPPAGQRYAWVAGPGATSARWLAYYWRLKPRQLTAATLHVEPTRPEDLVLVNLDKRPEWLPASVESLAVARDGPYALVPFGALDGTAGGR</sequence>
<keyword evidence="2" id="KW-0472">Membrane</keyword>
<feature type="region of interest" description="Disordered" evidence="1">
    <location>
        <begin position="28"/>
        <end position="58"/>
    </location>
</feature>
<keyword evidence="4" id="KW-1185">Reference proteome</keyword>
<organism evidence="3 4">
    <name type="scientific">Plantactinospora veratri</name>
    <dbReference type="NCBI Taxonomy" id="1436122"/>
    <lineage>
        <taxon>Bacteria</taxon>
        <taxon>Bacillati</taxon>
        <taxon>Actinomycetota</taxon>
        <taxon>Actinomycetes</taxon>
        <taxon>Micromonosporales</taxon>
        <taxon>Micromonosporaceae</taxon>
        <taxon>Plantactinospora</taxon>
    </lineage>
</organism>
<comment type="caution">
    <text evidence="3">The sequence shown here is derived from an EMBL/GenBank/DDBJ whole genome shotgun (WGS) entry which is preliminary data.</text>
</comment>
<evidence type="ECO:0000256" key="2">
    <source>
        <dbReference type="SAM" id="Phobius"/>
    </source>
</evidence>
<dbReference type="RefSeq" id="WP_331206174.1">
    <property type="nucleotide sequence ID" value="NZ_JAZGQL010000002.1"/>
</dbReference>
<gene>
    <name evidence="3" type="ORF">V1634_02985</name>
</gene>
<keyword evidence="2" id="KW-1133">Transmembrane helix</keyword>